<keyword evidence="1" id="KW-0732">Signal</keyword>
<gene>
    <name evidence="2" type="ORF">BT96DRAFT_996509</name>
</gene>
<name>A0A6A4HI07_9AGAR</name>
<dbReference type="EMBL" id="ML769509">
    <property type="protein sequence ID" value="KAE9396734.1"/>
    <property type="molecule type" value="Genomic_DNA"/>
</dbReference>
<reference evidence="2" key="1">
    <citation type="journal article" date="2019" name="Environ. Microbiol.">
        <title>Fungal ecological strategies reflected in gene transcription - a case study of two litter decomposers.</title>
        <authorList>
            <person name="Barbi F."/>
            <person name="Kohler A."/>
            <person name="Barry K."/>
            <person name="Baskaran P."/>
            <person name="Daum C."/>
            <person name="Fauchery L."/>
            <person name="Ihrmark K."/>
            <person name="Kuo A."/>
            <person name="LaButti K."/>
            <person name="Lipzen A."/>
            <person name="Morin E."/>
            <person name="Grigoriev I.V."/>
            <person name="Henrissat B."/>
            <person name="Lindahl B."/>
            <person name="Martin F."/>
        </authorList>
    </citation>
    <scope>NUCLEOTIDE SEQUENCE</scope>
    <source>
        <strain evidence="2">JB14</strain>
    </source>
</reference>
<feature type="signal peptide" evidence="1">
    <location>
        <begin position="1"/>
        <end position="18"/>
    </location>
</feature>
<dbReference type="Proteomes" id="UP000799118">
    <property type="component" value="Unassembled WGS sequence"/>
</dbReference>
<proteinExistence type="predicted"/>
<evidence type="ECO:0000313" key="2">
    <source>
        <dbReference type="EMBL" id="KAE9396734.1"/>
    </source>
</evidence>
<protein>
    <submittedName>
        <fullName evidence="2">Uncharacterized protein</fullName>
    </submittedName>
</protein>
<feature type="chain" id="PRO_5025407500" evidence="1">
    <location>
        <begin position="19"/>
        <end position="120"/>
    </location>
</feature>
<evidence type="ECO:0000256" key="1">
    <source>
        <dbReference type="SAM" id="SignalP"/>
    </source>
</evidence>
<dbReference type="AlphaFoldDB" id="A0A6A4HI07"/>
<organism evidence="2 3">
    <name type="scientific">Gymnopus androsaceus JB14</name>
    <dbReference type="NCBI Taxonomy" id="1447944"/>
    <lineage>
        <taxon>Eukaryota</taxon>
        <taxon>Fungi</taxon>
        <taxon>Dikarya</taxon>
        <taxon>Basidiomycota</taxon>
        <taxon>Agaricomycotina</taxon>
        <taxon>Agaricomycetes</taxon>
        <taxon>Agaricomycetidae</taxon>
        <taxon>Agaricales</taxon>
        <taxon>Marasmiineae</taxon>
        <taxon>Omphalotaceae</taxon>
        <taxon>Gymnopus</taxon>
    </lineage>
</organism>
<accession>A0A6A4HI07</accession>
<sequence>MLKSIALFALLCATWASAQEIIDVLEICTVPFAVDGPSCTVFQFDFSTGDCVTQADLGALANGAAESVTPTSSGFGCTIFTGTDCSGSSLLVDSSDGGQQDLPSDDFIMNSFNCVVESGD</sequence>
<keyword evidence="3" id="KW-1185">Reference proteome</keyword>
<evidence type="ECO:0000313" key="3">
    <source>
        <dbReference type="Proteomes" id="UP000799118"/>
    </source>
</evidence>